<keyword evidence="3" id="KW-0157">Chromophore</keyword>
<name>A0A1I4H8K8_9HYPH</name>
<evidence type="ECO:0000259" key="5">
    <source>
        <dbReference type="PROSITE" id="PS50113"/>
    </source>
</evidence>
<dbReference type="SUPFAM" id="SSF55785">
    <property type="entry name" value="PYP-like sensor domain (PAS domain)"/>
    <property type="match status" value="1"/>
</dbReference>
<keyword evidence="1" id="KW-0285">Flavoprotein</keyword>
<reference evidence="7" key="1">
    <citation type="submission" date="2016-10" db="EMBL/GenBank/DDBJ databases">
        <authorList>
            <person name="Varghese N."/>
            <person name="Submissions S."/>
        </authorList>
    </citation>
    <scope>NUCLEOTIDE SEQUENCE [LARGE SCALE GENOMIC DNA]</scope>
    <source>
        <strain evidence="7">BL36</strain>
    </source>
</reference>
<keyword evidence="2" id="KW-0288">FMN</keyword>
<dbReference type="Pfam" id="PF13426">
    <property type="entry name" value="PAS_9"/>
    <property type="match status" value="1"/>
</dbReference>
<dbReference type="OrthoDB" id="7991996at2"/>
<dbReference type="NCBIfam" id="TIGR00229">
    <property type="entry name" value="sensory_box"/>
    <property type="match status" value="1"/>
</dbReference>
<dbReference type="SMART" id="SM00086">
    <property type="entry name" value="PAC"/>
    <property type="match status" value="1"/>
</dbReference>
<evidence type="ECO:0000256" key="2">
    <source>
        <dbReference type="ARBA" id="ARBA00022643"/>
    </source>
</evidence>
<feature type="domain" description="PAC" evidence="5">
    <location>
        <begin position="95"/>
        <end position="149"/>
    </location>
</feature>
<evidence type="ECO:0000313" key="6">
    <source>
        <dbReference type="EMBL" id="SFL38629.1"/>
    </source>
</evidence>
<evidence type="ECO:0000313" key="7">
    <source>
        <dbReference type="Proteomes" id="UP000199048"/>
    </source>
</evidence>
<dbReference type="InterPro" id="IPR001610">
    <property type="entry name" value="PAC"/>
</dbReference>
<dbReference type="Gene3D" id="3.30.450.20">
    <property type="entry name" value="PAS domain"/>
    <property type="match status" value="1"/>
</dbReference>
<keyword evidence="7" id="KW-1185">Reference proteome</keyword>
<dbReference type="PANTHER" id="PTHR47429">
    <property type="entry name" value="PROTEIN TWIN LOV 1"/>
    <property type="match status" value="1"/>
</dbReference>
<sequence length="164" mass="18391">METGWTATSHVLDNLRAESNRGDPFAAAVRATRMPMIVTDPRQYDNPIVFANDAFLNLTGYTRLEVTGRNCRFLQGPETDPAAVDRLRAAIRREDDIRIDLLNYRKDGSVFQNALYVGPVRDAAGTVVYFFASQIDVTEHYALTAEVARLKDELAEVRARLAAR</sequence>
<evidence type="ECO:0000256" key="1">
    <source>
        <dbReference type="ARBA" id="ARBA00022630"/>
    </source>
</evidence>
<dbReference type="InterPro" id="IPR035965">
    <property type="entry name" value="PAS-like_dom_sf"/>
</dbReference>
<dbReference type="EMBL" id="FOTK01000004">
    <property type="protein sequence ID" value="SFL38629.1"/>
    <property type="molecule type" value="Genomic_DNA"/>
</dbReference>
<dbReference type="Proteomes" id="UP000199048">
    <property type="component" value="Unassembled WGS sequence"/>
</dbReference>
<accession>A0A1I4H8K8</accession>
<dbReference type="InterPro" id="IPR000700">
    <property type="entry name" value="PAS-assoc_C"/>
</dbReference>
<organism evidence="6 7">
    <name type="scientific">Methylobacterium pseudosasicola</name>
    <dbReference type="NCBI Taxonomy" id="582667"/>
    <lineage>
        <taxon>Bacteria</taxon>
        <taxon>Pseudomonadati</taxon>
        <taxon>Pseudomonadota</taxon>
        <taxon>Alphaproteobacteria</taxon>
        <taxon>Hyphomicrobiales</taxon>
        <taxon>Methylobacteriaceae</taxon>
        <taxon>Methylobacterium</taxon>
    </lineage>
</organism>
<evidence type="ECO:0000256" key="3">
    <source>
        <dbReference type="ARBA" id="ARBA00022991"/>
    </source>
</evidence>
<proteinExistence type="predicted"/>
<dbReference type="AlphaFoldDB" id="A0A1I4H8K8"/>
<feature type="domain" description="PAS" evidence="4">
    <location>
        <begin position="21"/>
        <end position="94"/>
    </location>
</feature>
<evidence type="ECO:0000259" key="4">
    <source>
        <dbReference type="PROSITE" id="PS50112"/>
    </source>
</evidence>
<dbReference type="PROSITE" id="PS50113">
    <property type="entry name" value="PAC"/>
    <property type="match status" value="1"/>
</dbReference>
<gene>
    <name evidence="6" type="ORF">SAMN05192568_100495</name>
</gene>
<dbReference type="PROSITE" id="PS50112">
    <property type="entry name" value="PAS"/>
    <property type="match status" value="1"/>
</dbReference>
<protein>
    <submittedName>
        <fullName evidence="6">PAS domain S-box-containing protein</fullName>
    </submittedName>
</protein>
<dbReference type="InterPro" id="IPR000014">
    <property type="entry name" value="PAS"/>
</dbReference>
<dbReference type="STRING" id="582667.SAMN05192568_100495"/>
<dbReference type="PANTHER" id="PTHR47429:SF2">
    <property type="entry name" value="PROTEIN TWIN LOV 1"/>
    <property type="match status" value="1"/>
</dbReference>
<dbReference type="CDD" id="cd00130">
    <property type="entry name" value="PAS"/>
    <property type="match status" value="1"/>
</dbReference>
<dbReference type="SMART" id="SM00091">
    <property type="entry name" value="PAS"/>
    <property type="match status" value="1"/>
</dbReference>